<dbReference type="Proteomes" id="UP001597510">
    <property type="component" value="Unassembled WGS sequence"/>
</dbReference>
<reference evidence="5" key="1">
    <citation type="journal article" date="2019" name="Int. J. Syst. Evol. Microbiol.">
        <title>The Global Catalogue of Microorganisms (GCM) 10K type strain sequencing project: providing services to taxonomists for standard genome sequencing and annotation.</title>
        <authorList>
            <consortium name="The Broad Institute Genomics Platform"/>
            <consortium name="The Broad Institute Genome Sequencing Center for Infectious Disease"/>
            <person name="Wu L."/>
            <person name="Ma J."/>
        </authorList>
    </citation>
    <scope>NUCLEOTIDE SEQUENCE [LARGE SCALE GENOMIC DNA]</scope>
    <source>
        <strain evidence="5">KCTC 52344</strain>
    </source>
</reference>
<keyword evidence="5" id="KW-1185">Reference proteome</keyword>
<accession>A0ABW5JAI4</accession>
<protein>
    <recommendedName>
        <fullName evidence="3">DUF3298 domain-containing protein</fullName>
    </recommendedName>
</protein>
<name>A0ABW5JAI4_9BACT</name>
<feature type="signal peptide" evidence="2">
    <location>
        <begin position="1"/>
        <end position="25"/>
    </location>
</feature>
<organism evidence="4 5">
    <name type="scientific">Emticicia soli</name>
    <dbReference type="NCBI Taxonomy" id="2027878"/>
    <lineage>
        <taxon>Bacteria</taxon>
        <taxon>Pseudomonadati</taxon>
        <taxon>Bacteroidota</taxon>
        <taxon>Cytophagia</taxon>
        <taxon>Cytophagales</taxon>
        <taxon>Leadbetterellaceae</taxon>
        <taxon>Emticicia</taxon>
    </lineage>
</organism>
<dbReference type="EMBL" id="JBHULC010000027">
    <property type="protein sequence ID" value="MFD2523094.1"/>
    <property type="molecule type" value="Genomic_DNA"/>
</dbReference>
<feature type="region of interest" description="Disordered" evidence="1">
    <location>
        <begin position="288"/>
        <end position="315"/>
    </location>
</feature>
<sequence length="659" mass="73808">MKKIQLISSLFFALICLNNPKVALAQNNTSTGVIRKTSMNKSVFESTSLNSSRISLIPTNTEFEVLEESSVGNFLWFKVNYQGGIGWITDTGTAIQKKNNTRPQTQRQVASPIKGNLSEGAALLFKDVKSRLSDEEKNTIFRMLGFSISKDKEMFCLLDDTNKEFPFSTSVFPTDLNKDGAEEIFITYGNTYTSGMEGSEIVALIKNRGGRYEKNLDFPGLLPQALTNLSGGYPDLLIPGRGFQYPVWRWNGSKYDYNRQISDAQSQKTPNTSIITFSQAYQKKVATAKPQPDLSGNNDNITSNELSNSSNIIKTKPQQQLNVETSYRTEVDSVAYPSAVVRVIGQIATAKRNLVLYDRPSFKLGEPLLIVQKNISFQIEETYNQWPENWYKVSINDISGWVSAENTTLKNDGISNTYTAGNITPTTKTPTYTMKKVSRQYDWLSKTTGKSVGAITADYEYPLFDDEQLNAALRKKFTEGVSFEKAADNYIAEQKQTYANYTDDMFGASGLGQGYDLKITVSRQLPDFTVLKASWGEDNEGAAHAQHGQIDVIYDNRAKKILQLDGILIAGGRSALRQIAEKVFRRDEKLSTTASLCNNYLFDNCRFELARNFTAHKGTLELIYDPYEGKSFAAGIWSVKLNYASVKQLIKPEYQGLFN</sequence>
<keyword evidence="2" id="KW-0732">Signal</keyword>
<dbReference type="InterPro" id="IPR037126">
    <property type="entry name" value="PdaC/RsiV-like_sf"/>
</dbReference>
<gene>
    <name evidence="4" type="ORF">ACFSR2_19510</name>
</gene>
<comment type="caution">
    <text evidence="4">The sequence shown here is derived from an EMBL/GenBank/DDBJ whole genome shotgun (WGS) entry which is preliminary data.</text>
</comment>
<evidence type="ECO:0000259" key="3">
    <source>
        <dbReference type="Pfam" id="PF11738"/>
    </source>
</evidence>
<feature type="domain" description="DUF3298" evidence="3">
    <location>
        <begin position="574"/>
        <end position="643"/>
    </location>
</feature>
<feature type="chain" id="PRO_5047423450" description="DUF3298 domain-containing protein" evidence="2">
    <location>
        <begin position="26"/>
        <end position="659"/>
    </location>
</feature>
<evidence type="ECO:0000313" key="4">
    <source>
        <dbReference type="EMBL" id="MFD2523094.1"/>
    </source>
</evidence>
<dbReference type="Gene3D" id="3.90.640.20">
    <property type="entry name" value="Heat-shock cognate protein, ATPase"/>
    <property type="match status" value="1"/>
</dbReference>
<proteinExistence type="predicted"/>
<dbReference type="RefSeq" id="WP_340239376.1">
    <property type="nucleotide sequence ID" value="NZ_JBBEWC010000012.1"/>
</dbReference>
<evidence type="ECO:0000256" key="2">
    <source>
        <dbReference type="SAM" id="SignalP"/>
    </source>
</evidence>
<evidence type="ECO:0000313" key="5">
    <source>
        <dbReference type="Proteomes" id="UP001597510"/>
    </source>
</evidence>
<dbReference type="Pfam" id="PF11738">
    <property type="entry name" value="DUF3298"/>
    <property type="match status" value="1"/>
</dbReference>
<evidence type="ECO:0000256" key="1">
    <source>
        <dbReference type="SAM" id="MobiDB-lite"/>
    </source>
</evidence>
<feature type="compositionally biased region" description="Polar residues" evidence="1">
    <location>
        <begin position="294"/>
        <end position="315"/>
    </location>
</feature>
<dbReference type="InterPro" id="IPR021729">
    <property type="entry name" value="DUF3298"/>
</dbReference>
<dbReference type="Gene3D" id="2.30.30.40">
    <property type="entry name" value="SH3 Domains"/>
    <property type="match status" value="1"/>
</dbReference>